<name>A0A2H5Y8A2_9CHLR</name>
<evidence type="ECO:0000313" key="2">
    <source>
        <dbReference type="Proteomes" id="UP000236642"/>
    </source>
</evidence>
<dbReference type="AlphaFoldDB" id="A0A2H5Y8A2"/>
<dbReference type="EMBL" id="BEHY01000058">
    <property type="protein sequence ID" value="GBD09684.1"/>
    <property type="molecule type" value="Genomic_DNA"/>
</dbReference>
<organism evidence="1 2">
    <name type="scientific">Candidatus Thermoflexus japonica</name>
    <dbReference type="NCBI Taxonomy" id="2035417"/>
    <lineage>
        <taxon>Bacteria</taxon>
        <taxon>Bacillati</taxon>
        <taxon>Chloroflexota</taxon>
        <taxon>Thermoflexia</taxon>
        <taxon>Thermoflexales</taxon>
        <taxon>Thermoflexaceae</taxon>
        <taxon>Thermoflexus</taxon>
    </lineage>
</organism>
<accession>A0A2H5Y8A2</accession>
<gene>
    <name evidence="1" type="ORF">HRbin22_01942</name>
</gene>
<reference evidence="2" key="1">
    <citation type="submission" date="2017-09" db="EMBL/GenBank/DDBJ databases">
        <title>Metaegenomics of thermophilic ammonia-oxidizing enrichment culture.</title>
        <authorList>
            <person name="Kato S."/>
            <person name="Suzuki K."/>
        </authorList>
    </citation>
    <scope>NUCLEOTIDE SEQUENCE [LARGE SCALE GENOMIC DNA]</scope>
</reference>
<dbReference type="Proteomes" id="UP000236642">
    <property type="component" value="Unassembled WGS sequence"/>
</dbReference>
<comment type="caution">
    <text evidence="1">The sequence shown here is derived from an EMBL/GenBank/DDBJ whole genome shotgun (WGS) entry which is preliminary data.</text>
</comment>
<sequence length="89" mass="9840">MGHEGHVGGLVHLQMAEPGWEPLIQAEADQQIQTPTVNLIRHSHLGFPYLHEQMKSAGHQSLRIVEVMGELGQHPQGLGELPLKSLLRV</sequence>
<proteinExistence type="predicted"/>
<protein>
    <submittedName>
        <fullName evidence="1">Uncharacterized protein</fullName>
    </submittedName>
</protein>
<evidence type="ECO:0000313" key="1">
    <source>
        <dbReference type="EMBL" id="GBD09684.1"/>
    </source>
</evidence>